<accession>A0A8J3F2F5</accession>
<dbReference type="SUPFAM" id="SSF53756">
    <property type="entry name" value="UDP-Glycosyltransferase/glycogen phosphorylase"/>
    <property type="match status" value="1"/>
</dbReference>
<feature type="domain" description="Spore protein YkvP/CgeB glycosyl transferase-like" evidence="1">
    <location>
        <begin position="187"/>
        <end position="332"/>
    </location>
</feature>
<evidence type="ECO:0000313" key="2">
    <source>
        <dbReference type="EMBL" id="GGI17914.1"/>
    </source>
</evidence>
<sequence>MSRAFRRLGHEVISFKWFHYFTDASQQASFLSGLLKRIQNKFVVGKVIDQINQDLMTLALTQQPDAIFIYRGTHITAVTLRAIRQQLPRCVLVGYNNDDPFSPTQPRYLWRHFMAAIPDYDLMLAYRHANLLEFVRAGARRVELLRSWYVPDRSHPVTLTPAEQGKFGTDVVFIGHYEPDQRMDHLEAIVAKGHQLRLFGPTKYWAKPLVRSALLQHLAPTSMVWREDYNRALCGARIALCFFSKLNRDTYTRRCFEIPATRTLMLSEYSEDLASLYLEGVEADFFRSREEMLAKIDYYIKKPDKASQVAEAGYRKVMRAGHDIDSRAAMLMNWIKEEIGKHHA</sequence>
<comment type="caution">
    <text evidence="2">The sequence shown here is derived from an EMBL/GenBank/DDBJ whole genome shotgun (WGS) entry which is preliminary data.</text>
</comment>
<dbReference type="InterPro" id="IPR055259">
    <property type="entry name" value="YkvP/CgeB_Glyco_trans-like"/>
</dbReference>
<dbReference type="Pfam" id="PF13524">
    <property type="entry name" value="Glyco_trans_1_2"/>
    <property type="match status" value="1"/>
</dbReference>
<keyword evidence="3" id="KW-1185">Reference proteome</keyword>
<reference evidence="3" key="1">
    <citation type="journal article" date="2019" name="Int. J. Syst. Evol. Microbiol.">
        <title>The Global Catalogue of Microorganisms (GCM) 10K type strain sequencing project: providing services to taxonomists for standard genome sequencing and annotation.</title>
        <authorList>
            <consortium name="The Broad Institute Genomics Platform"/>
            <consortium name="The Broad Institute Genome Sequencing Center for Infectious Disease"/>
            <person name="Wu L."/>
            <person name="Ma J."/>
        </authorList>
    </citation>
    <scope>NUCLEOTIDE SEQUENCE [LARGE SCALE GENOMIC DNA]</scope>
    <source>
        <strain evidence="3">CCM 2767</strain>
    </source>
</reference>
<dbReference type="EMBL" id="BMDI01000001">
    <property type="protein sequence ID" value="GGI17914.1"/>
    <property type="molecule type" value="Genomic_DNA"/>
</dbReference>
<protein>
    <recommendedName>
        <fullName evidence="1">Spore protein YkvP/CgeB glycosyl transferase-like domain-containing protein</fullName>
    </recommendedName>
</protein>
<organism evidence="2 3">
    <name type="scientific">Oxalicibacterium faecigallinarum</name>
    <dbReference type="NCBI Taxonomy" id="573741"/>
    <lineage>
        <taxon>Bacteria</taxon>
        <taxon>Pseudomonadati</taxon>
        <taxon>Pseudomonadota</taxon>
        <taxon>Betaproteobacteria</taxon>
        <taxon>Burkholderiales</taxon>
        <taxon>Oxalobacteraceae</taxon>
        <taxon>Oxalicibacterium</taxon>
    </lineage>
</organism>
<dbReference type="AlphaFoldDB" id="A0A8J3F2F5"/>
<name>A0A8J3F2F5_9BURK</name>
<evidence type="ECO:0000313" key="3">
    <source>
        <dbReference type="Proteomes" id="UP000642180"/>
    </source>
</evidence>
<gene>
    <name evidence="2" type="ORF">GCM10008066_11370</name>
</gene>
<evidence type="ECO:0000259" key="1">
    <source>
        <dbReference type="Pfam" id="PF13524"/>
    </source>
</evidence>
<proteinExistence type="predicted"/>
<dbReference type="Proteomes" id="UP000642180">
    <property type="component" value="Unassembled WGS sequence"/>
</dbReference>